<organism evidence="3 4">
    <name type="scientific">Planomonospora alba</name>
    <dbReference type="NCBI Taxonomy" id="161354"/>
    <lineage>
        <taxon>Bacteria</taxon>
        <taxon>Bacillati</taxon>
        <taxon>Actinomycetota</taxon>
        <taxon>Actinomycetes</taxon>
        <taxon>Streptosporangiales</taxon>
        <taxon>Streptosporangiaceae</taxon>
        <taxon>Planomonospora</taxon>
    </lineage>
</organism>
<keyword evidence="2" id="KW-1133">Transmembrane helix</keyword>
<evidence type="ECO:0000256" key="1">
    <source>
        <dbReference type="SAM" id="MobiDB-lite"/>
    </source>
</evidence>
<keyword evidence="4" id="KW-1185">Reference proteome</keyword>
<feature type="region of interest" description="Disordered" evidence="1">
    <location>
        <begin position="1"/>
        <end position="27"/>
    </location>
</feature>
<name>A0ABP6NDC0_9ACTN</name>
<protein>
    <recommendedName>
        <fullName evidence="5">DUF4395 domain-containing protein</fullName>
    </recommendedName>
</protein>
<evidence type="ECO:0000313" key="4">
    <source>
        <dbReference type="Proteomes" id="UP001500320"/>
    </source>
</evidence>
<proteinExistence type="predicted"/>
<dbReference type="EMBL" id="BAAAUT010000025">
    <property type="protein sequence ID" value="GAA3139992.1"/>
    <property type="molecule type" value="Genomic_DNA"/>
</dbReference>
<comment type="caution">
    <text evidence="3">The sequence shown here is derived from an EMBL/GenBank/DDBJ whole genome shotgun (WGS) entry which is preliminary data.</text>
</comment>
<gene>
    <name evidence="3" type="ORF">GCM10010466_33840</name>
</gene>
<feature type="transmembrane region" description="Helical" evidence="2">
    <location>
        <begin position="95"/>
        <end position="115"/>
    </location>
</feature>
<feature type="transmembrane region" description="Helical" evidence="2">
    <location>
        <begin position="122"/>
        <end position="140"/>
    </location>
</feature>
<feature type="transmembrane region" description="Helical" evidence="2">
    <location>
        <begin position="41"/>
        <end position="62"/>
    </location>
</feature>
<feature type="compositionally biased region" description="Basic and acidic residues" evidence="1">
    <location>
        <begin position="10"/>
        <end position="27"/>
    </location>
</feature>
<accession>A0ABP6NDC0</accession>
<evidence type="ECO:0000256" key="2">
    <source>
        <dbReference type="SAM" id="Phobius"/>
    </source>
</evidence>
<sequence length="152" mass="16183">MLPGDGQRAGQRDRGRPETEVARRPPADGRVATWRTRRVRVLLVPAVSACLSLVFIAAVLRWSGSMVPHARWSPDDFALHARVDDHGVISSPLDVLRWAVAGMGALGALAGYGYAELGPAVLLAWFAAVVALIAVLYRSAGLPCLSFQAEGA</sequence>
<reference evidence="4" key="1">
    <citation type="journal article" date="2019" name="Int. J. Syst. Evol. Microbiol.">
        <title>The Global Catalogue of Microorganisms (GCM) 10K type strain sequencing project: providing services to taxonomists for standard genome sequencing and annotation.</title>
        <authorList>
            <consortium name="The Broad Institute Genomics Platform"/>
            <consortium name="The Broad Institute Genome Sequencing Center for Infectious Disease"/>
            <person name="Wu L."/>
            <person name="Ma J."/>
        </authorList>
    </citation>
    <scope>NUCLEOTIDE SEQUENCE [LARGE SCALE GENOMIC DNA]</scope>
    <source>
        <strain evidence="4">JCM 9373</strain>
    </source>
</reference>
<dbReference type="Proteomes" id="UP001500320">
    <property type="component" value="Unassembled WGS sequence"/>
</dbReference>
<evidence type="ECO:0008006" key="5">
    <source>
        <dbReference type="Google" id="ProtNLM"/>
    </source>
</evidence>
<keyword evidence="2" id="KW-0812">Transmembrane</keyword>
<evidence type="ECO:0000313" key="3">
    <source>
        <dbReference type="EMBL" id="GAA3139992.1"/>
    </source>
</evidence>
<keyword evidence="2" id="KW-0472">Membrane</keyword>